<organism evidence="2 3">
    <name type="scientific">Bradyrhizobium uaiense</name>
    <dbReference type="NCBI Taxonomy" id="2594946"/>
    <lineage>
        <taxon>Bacteria</taxon>
        <taxon>Pseudomonadati</taxon>
        <taxon>Pseudomonadota</taxon>
        <taxon>Alphaproteobacteria</taxon>
        <taxon>Hyphomicrobiales</taxon>
        <taxon>Nitrobacteraceae</taxon>
        <taxon>Bradyrhizobium</taxon>
    </lineage>
</organism>
<dbReference type="SUPFAM" id="SSF54909">
    <property type="entry name" value="Dimeric alpha+beta barrel"/>
    <property type="match status" value="1"/>
</dbReference>
<evidence type="ECO:0000313" key="2">
    <source>
        <dbReference type="EMBL" id="NEV00652.1"/>
    </source>
</evidence>
<proteinExistence type="predicted"/>
<evidence type="ECO:0000259" key="1">
    <source>
        <dbReference type="Pfam" id="PF03992"/>
    </source>
</evidence>
<feature type="domain" description="ABM" evidence="1">
    <location>
        <begin position="1"/>
        <end position="75"/>
    </location>
</feature>
<sequence length="178" mass="21039">MIALFFEVTPLSGHAQRYFELAAVLKPELERNGGLLFIDRYTSVERPDVVLSHSLWENEEHLIRWREHSKHRAVQLAGRERHFRDYRLRIARLADPSRITDNARYVWASHYEAEPNERTLGELYQSVYRERKFLVVGDGVPVQQDMSTNTQTFEIVRDYTMHDRAEAPQQYPPVARSR</sequence>
<dbReference type="Proteomes" id="UP000468531">
    <property type="component" value="Unassembled WGS sequence"/>
</dbReference>
<dbReference type="EMBL" id="VKHP01000189">
    <property type="protein sequence ID" value="NEV00652.1"/>
    <property type="molecule type" value="Genomic_DNA"/>
</dbReference>
<evidence type="ECO:0000313" key="3">
    <source>
        <dbReference type="Proteomes" id="UP000468531"/>
    </source>
</evidence>
<dbReference type="PANTHER" id="PTHR37811">
    <property type="entry name" value="BLL5343 PROTEIN"/>
    <property type="match status" value="1"/>
</dbReference>
<dbReference type="GO" id="GO:0004497">
    <property type="term" value="F:monooxygenase activity"/>
    <property type="evidence" value="ECO:0007669"/>
    <property type="project" value="UniProtKB-KW"/>
</dbReference>
<dbReference type="RefSeq" id="WP_163160201.1">
    <property type="nucleotide sequence ID" value="NZ_VKHP01000189.1"/>
</dbReference>
<gene>
    <name evidence="2" type="ORF">FNJ47_33800</name>
</gene>
<dbReference type="Gene3D" id="3.30.70.100">
    <property type="match status" value="1"/>
</dbReference>
<keyword evidence="3" id="KW-1185">Reference proteome</keyword>
<keyword evidence="2" id="KW-0560">Oxidoreductase</keyword>
<dbReference type="InterPro" id="IPR011008">
    <property type="entry name" value="Dimeric_a/b-barrel"/>
</dbReference>
<reference evidence="2 3" key="1">
    <citation type="journal article" date="2020" name="Arch. Microbiol.">
        <title>Bradyrhizobium uaiense sp. nov., a new highly efficient cowpea symbiont.</title>
        <authorList>
            <person name="Cabral Michel D."/>
            <person name="Azarias Guimaraes A."/>
            <person name="Martins da Costa E."/>
            <person name="Soares de Carvalho T."/>
            <person name="Balsanelli E."/>
            <person name="Willems A."/>
            <person name="Maltempi de Souza E."/>
            <person name="de Souza Moreira F.M."/>
        </authorList>
    </citation>
    <scope>NUCLEOTIDE SEQUENCE [LARGE SCALE GENOMIC DNA]</scope>
    <source>
        <strain evidence="2 3">UFLA 03-164</strain>
    </source>
</reference>
<keyword evidence="2" id="KW-0503">Monooxygenase</keyword>
<dbReference type="PANTHER" id="PTHR37811:SF2">
    <property type="entry name" value="ABM DOMAIN-CONTAINING PROTEIN"/>
    <property type="match status" value="1"/>
</dbReference>
<comment type="caution">
    <text evidence="2">The sequence shown here is derived from an EMBL/GenBank/DDBJ whole genome shotgun (WGS) entry which is preliminary data.</text>
</comment>
<name>A0A6P1BSW0_9BRAD</name>
<protein>
    <submittedName>
        <fullName evidence="2">Antibiotic biosynthesis monooxygenase</fullName>
    </submittedName>
</protein>
<dbReference type="InterPro" id="IPR007138">
    <property type="entry name" value="ABM_dom"/>
</dbReference>
<dbReference type="Pfam" id="PF03992">
    <property type="entry name" value="ABM"/>
    <property type="match status" value="1"/>
</dbReference>
<accession>A0A6P1BSW0</accession>
<dbReference type="AlphaFoldDB" id="A0A6P1BSW0"/>
<dbReference type="InterPro" id="IPR052936">
    <property type="entry name" value="Jasmonate_Hydroxylase-like"/>
</dbReference>